<keyword evidence="1" id="KW-1133">Transmembrane helix</keyword>
<name>A0A0C3SA92_PHLG1</name>
<proteinExistence type="predicted"/>
<keyword evidence="1" id="KW-0812">Transmembrane</keyword>
<reference evidence="2 3" key="1">
    <citation type="journal article" date="2014" name="PLoS Genet.">
        <title>Analysis of the Phlebiopsis gigantea genome, transcriptome and secretome provides insight into its pioneer colonization strategies of wood.</title>
        <authorList>
            <person name="Hori C."/>
            <person name="Ishida T."/>
            <person name="Igarashi K."/>
            <person name="Samejima M."/>
            <person name="Suzuki H."/>
            <person name="Master E."/>
            <person name="Ferreira P."/>
            <person name="Ruiz-Duenas F.J."/>
            <person name="Held B."/>
            <person name="Canessa P."/>
            <person name="Larrondo L.F."/>
            <person name="Schmoll M."/>
            <person name="Druzhinina I.S."/>
            <person name="Kubicek C.P."/>
            <person name="Gaskell J.A."/>
            <person name="Kersten P."/>
            <person name="St John F."/>
            <person name="Glasner J."/>
            <person name="Sabat G."/>
            <person name="Splinter BonDurant S."/>
            <person name="Syed K."/>
            <person name="Yadav J."/>
            <person name="Mgbeahuruike A.C."/>
            <person name="Kovalchuk A."/>
            <person name="Asiegbu F.O."/>
            <person name="Lackner G."/>
            <person name="Hoffmeister D."/>
            <person name="Rencoret J."/>
            <person name="Gutierrez A."/>
            <person name="Sun H."/>
            <person name="Lindquist E."/>
            <person name="Barry K."/>
            <person name="Riley R."/>
            <person name="Grigoriev I.V."/>
            <person name="Henrissat B."/>
            <person name="Kues U."/>
            <person name="Berka R.M."/>
            <person name="Martinez A.T."/>
            <person name="Covert S.F."/>
            <person name="Blanchette R.A."/>
            <person name="Cullen D."/>
        </authorList>
    </citation>
    <scope>NUCLEOTIDE SEQUENCE [LARGE SCALE GENOMIC DNA]</scope>
    <source>
        <strain evidence="2 3">11061_1 CR5-6</strain>
    </source>
</reference>
<keyword evidence="3" id="KW-1185">Reference proteome</keyword>
<feature type="transmembrane region" description="Helical" evidence="1">
    <location>
        <begin position="13"/>
        <end position="35"/>
    </location>
</feature>
<evidence type="ECO:0000313" key="3">
    <source>
        <dbReference type="Proteomes" id="UP000053257"/>
    </source>
</evidence>
<evidence type="ECO:0000313" key="2">
    <source>
        <dbReference type="EMBL" id="KIP09012.1"/>
    </source>
</evidence>
<protein>
    <submittedName>
        <fullName evidence="2">Uncharacterized protein</fullName>
    </submittedName>
</protein>
<dbReference type="AlphaFoldDB" id="A0A0C3SA92"/>
<dbReference type="HOGENOM" id="CLU_2292691_0_0_1"/>
<accession>A0A0C3SA92</accession>
<dbReference type="EMBL" id="KN840471">
    <property type="protein sequence ID" value="KIP09012.1"/>
    <property type="molecule type" value="Genomic_DNA"/>
</dbReference>
<keyword evidence="1" id="KW-0472">Membrane</keyword>
<evidence type="ECO:0000256" key="1">
    <source>
        <dbReference type="SAM" id="Phobius"/>
    </source>
</evidence>
<organism evidence="2 3">
    <name type="scientific">Phlebiopsis gigantea (strain 11061_1 CR5-6)</name>
    <name type="common">White-rot fungus</name>
    <name type="synonym">Peniophora gigantea</name>
    <dbReference type="NCBI Taxonomy" id="745531"/>
    <lineage>
        <taxon>Eukaryota</taxon>
        <taxon>Fungi</taxon>
        <taxon>Dikarya</taxon>
        <taxon>Basidiomycota</taxon>
        <taxon>Agaricomycotina</taxon>
        <taxon>Agaricomycetes</taxon>
        <taxon>Polyporales</taxon>
        <taxon>Phanerochaetaceae</taxon>
        <taxon>Phlebiopsis</taxon>
    </lineage>
</organism>
<gene>
    <name evidence="2" type="ORF">PHLGIDRAFT_350782</name>
</gene>
<dbReference type="Proteomes" id="UP000053257">
    <property type="component" value="Unassembled WGS sequence"/>
</dbReference>
<sequence>MIPPSNSRDRSELIGQFNLAICPAINMVAISRRLAYRSSPKRRRLRCRKTWERQIAVQGGRMSVLRDVCQGQTTGDSVQCGLSSIQSRFIRWQVPVWRTHS</sequence>